<proteinExistence type="predicted"/>
<dbReference type="AlphaFoldDB" id="A0A927MT46"/>
<organism evidence="1 2">
    <name type="scientific">Actinopolymorpha pittospori</name>
    <dbReference type="NCBI Taxonomy" id="648752"/>
    <lineage>
        <taxon>Bacteria</taxon>
        <taxon>Bacillati</taxon>
        <taxon>Actinomycetota</taxon>
        <taxon>Actinomycetes</taxon>
        <taxon>Propionibacteriales</taxon>
        <taxon>Actinopolymorphaceae</taxon>
        <taxon>Actinopolymorpha</taxon>
    </lineage>
</organism>
<sequence length="99" mass="11507">MPANEGATTSSPGRGMFVRDRVMTTYHASWAESRERMSSHQTDAYRAELVGQGREPEYRNLEMRIGPATPAWPSAWRWRRRVRWLCVPFLGPWMADPQL</sequence>
<dbReference type="Proteomes" id="UP000638648">
    <property type="component" value="Unassembled WGS sequence"/>
</dbReference>
<dbReference type="EMBL" id="JADBEM010000001">
    <property type="protein sequence ID" value="MBE1606426.1"/>
    <property type="molecule type" value="Genomic_DNA"/>
</dbReference>
<accession>A0A927MT46</accession>
<reference evidence="1" key="1">
    <citation type="submission" date="2020-10" db="EMBL/GenBank/DDBJ databases">
        <title>Sequencing the genomes of 1000 actinobacteria strains.</title>
        <authorList>
            <person name="Klenk H.-P."/>
        </authorList>
    </citation>
    <scope>NUCLEOTIDE SEQUENCE</scope>
    <source>
        <strain evidence="1">DSM 45354</strain>
    </source>
</reference>
<name>A0A927MT46_9ACTN</name>
<comment type="caution">
    <text evidence="1">The sequence shown here is derived from an EMBL/GenBank/DDBJ whole genome shotgun (WGS) entry which is preliminary data.</text>
</comment>
<keyword evidence="2" id="KW-1185">Reference proteome</keyword>
<gene>
    <name evidence="1" type="ORF">HEB94_003274</name>
</gene>
<evidence type="ECO:0000313" key="2">
    <source>
        <dbReference type="Proteomes" id="UP000638648"/>
    </source>
</evidence>
<protein>
    <submittedName>
        <fullName evidence="1">Uncharacterized protein</fullName>
    </submittedName>
</protein>
<evidence type="ECO:0000313" key="1">
    <source>
        <dbReference type="EMBL" id="MBE1606426.1"/>
    </source>
</evidence>